<dbReference type="Gene3D" id="2.130.10.10">
    <property type="entry name" value="YVTN repeat-like/Quinoprotein amine dehydrogenase"/>
    <property type="match status" value="1"/>
</dbReference>
<dbReference type="PANTHER" id="PTHR30344">
    <property type="entry name" value="6-PHOSPHOGLUCONOLACTONASE-RELATED"/>
    <property type="match status" value="1"/>
</dbReference>
<dbReference type="InterPro" id="IPR015943">
    <property type="entry name" value="WD40/YVTN_repeat-like_dom_sf"/>
</dbReference>
<dbReference type="EMBL" id="KZ110598">
    <property type="protein sequence ID" value="OSX61598.1"/>
    <property type="molecule type" value="Genomic_DNA"/>
</dbReference>
<evidence type="ECO:0000313" key="3">
    <source>
        <dbReference type="Proteomes" id="UP000194127"/>
    </source>
</evidence>
<dbReference type="RefSeq" id="XP_024338392.1">
    <property type="nucleotide sequence ID" value="XM_024480909.1"/>
</dbReference>
<comment type="similarity">
    <text evidence="1">Belongs to the cycloisomerase 2 family.</text>
</comment>
<dbReference type="PANTHER" id="PTHR30344:SF1">
    <property type="entry name" value="6-PHOSPHOGLUCONOLACTONASE"/>
    <property type="match status" value="1"/>
</dbReference>
<keyword evidence="3" id="KW-1185">Reference proteome</keyword>
<reference evidence="2 3" key="1">
    <citation type="submission" date="2017-04" db="EMBL/GenBank/DDBJ databases">
        <title>Genome Sequence of the Model Brown-Rot Fungus Postia placenta SB12.</title>
        <authorList>
            <consortium name="DOE Joint Genome Institute"/>
            <person name="Gaskell J."/>
            <person name="Kersten P."/>
            <person name="Larrondo L.F."/>
            <person name="Canessa P."/>
            <person name="Martinez D."/>
            <person name="Hibbett D."/>
            <person name="Schmoll M."/>
            <person name="Kubicek C.P."/>
            <person name="Martinez A.T."/>
            <person name="Yadav J."/>
            <person name="Master E."/>
            <person name="Magnuson J.K."/>
            <person name="James T."/>
            <person name="Yaver D."/>
            <person name="Berka R."/>
            <person name="Labutti K."/>
            <person name="Lipzen A."/>
            <person name="Aerts A."/>
            <person name="Barry K."/>
            <person name="Henrissat B."/>
            <person name="Blanchette R."/>
            <person name="Grigoriev I."/>
            <person name="Cullen D."/>
        </authorList>
    </citation>
    <scope>NUCLEOTIDE SEQUENCE [LARGE SCALE GENOMIC DNA]</scope>
    <source>
        <strain evidence="2 3">MAD-698-R-SB12</strain>
    </source>
</reference>
<dbReference type="GO" id="GO:0017057">
    <property type="term" value="F:6-phosphogluconolactonase activity"/>
    <property type="evidence" value="ECO:0007669"/>
    <property type="project" value="TreeGrafter"/>
</dbReference>
<evidence type="ECO:0000256" key="1">
    <source>
        <dbReference type="ARBA" id="ARBA00005564"/>
    </source>
</evidence>
<dbReference type="AlphaFoldDB" id="A0A1X6MYZ6"/>
<organism evidence="2 3">
    <name type="scientific">Postia placenta MAD-698-R-SB12</name>
    <dbReference type="NCBI Taxonomy" id="670580"/>
    <lineage>
        <taxon>Eukaryota</taxon>
        <taxon>Fungi</taxon>
        <taxon>Dikarya</taxon>
        <taxon>Basidiomycota</taxon>
        <taxon>Agaricomycotina</taxon>
        <taxon>Agaricomycetes</taxon>
        <taxon>Polyporales</taxon>
        <taxon>Adustoporiaceae</taxon>
        <taxon>Rhodonia</taxon>
    </lineage>
</organism>
<dbReference type="STRING" id="670580.A0A1X6MYZ6"/>
<dbReference type="Proteomes" id="UP000194127">
    <property type="component" value="Unassembled WGS sequence"/>
</dbReference>
<dbReference type="Pfam" id="PF10282">
    <property type="entry name" value="Lactonase"/>
    <property type="match status" value="1"/>
</dbReference>
<evidence type="ECO:0000313" key="2">
    <source>
        <dbReference type="EMBL" id="OSX61598.1"/>
    </source>
</evidence>
<dbReference type="InterPro" id="IPR050282">
    <property type="entry name" value="Cycloisomerase_2"/>
</dbReference>
<protein>
    <submittedName>
        <fullName evidence="2">Uncharacterized protein</fullName>
    </submittedName>
</protein>
<dbReference type="GeneID" id="36325859"/>
<gene>
    <name evidence="2" type="ORF">POSPLADRAFT_1057365</name>
</gene>
<proteinExistence type="inferred from homology"/>
<dbReference type="InterPro" id="IPR019405">
    <property type="entry name" value="Lactonase_7-beta_prop"/>
</dbReference>
<name>A0A1X6MYZ6_9APHY</name>
<dbReference type="OrthoDB" id="9972196at2759"/>
<accession>A0A1X6MYZ6</accession>
<sequence>MLLCLNPPIPEPPHLQVPQSLTLKFTGTGPNKERQEAWYLHQVFLPPTRAELLIPDLGADETRRFVEDASGVWVPTGVVAYKAGGGPRHVVVLNDILYTVLELTNEVTAHRSMRRCLV</sequence>